<evidence type="ECO:0000256" key="7">
    <source>
        <dbReference type="ARBA" id="ARBA00022989"/>
    </source>
</evidence>
<comment type="caution">
    <text evidence="10">The sequence shown here is derived from an EMBL/GenBank/DDBJ whole genome shotgun (WGS) entry which is preliminary data.</text>
</comment>
<feature type="transmembrane region" description="Helical" evidence="9">
    <location>
        <begin position="315"/>
        <end position="336"/>
    </location>
</feature>
<dbReference type="GO" id="GO:0015031">
    <property type="term" value="P:protein transport"/>
    <property type="evidence" value="ECO:0007669"/>
    <property type="project" value="UniProtKB-KW"/>
</dbReference>
<keyword evidence="11" id="KW-1185">Reference proteome</keyword>
<gene>
    <name evidence="10" type="ORF">QBC46DRAFT_365762</name>
</gene>
<comment type="subcellular location">
    <subcellularLocation>
        <location evidence="1">Membrane</location>
        <topology evidence="1">Multi-pass membrane protein</topology>
    </subcellularLocation>
</comment>
<dbReference type="GO" id="GO:0035673">
    <property type="term" value="F:oligopeptide transmembrane transporter activity"/>
    <property type="evidence" value="ECO:0007669"/>
    <property type="project" value="InterPro"/>
</dbReference>
<dbReference type="PANTHER" id="PTHR22601">
    <property type="entry name" value="ISP4 LIKE PROTEIN"/>
    <property type="match status" value="1"/>
</dbReference>
<dbReference type="EMBL" id="MU853838">
    <property type="protein sequence ID" value="KAK3938073.1"/>
    <property type="molecule type" value="Genomic_DNA"/>
</dbReference>
<dbReference type="AlphaFoldDB" id="A0AAN6S2Z1"/>
<feature type="transmembrane region" description="Helical" evidence="9">
    <location>
        <begin position="610"/>
        <end position="631"/>
    </location>
</feature>
<keyword evidence="3" id="KW-0813">Transport</keyword>
<evidence type="ECO:0000313" key="11">
    <source>
        <dbReference type="Proteomes" id="UP001303473"/>
    </source>
</evidence>
<sequence>MLSHAVTASGRRRVVPITTSQTTLQHQRRDTAYYQSHLTSALRTVPVSEQQTGITTHASSCPYHLRSDAPTPHDNALSPVNRSLISRGLRGPSPDLYNKTLLNTSPFHAAVAPKKEEYKKGIHPTFPVWETLVLYSILECLPHWKDGFDSSLSFFFSGAGHTREVGCCYSFASVLSSCVALCVRRELCGCSGVMLLWQCVYCGRVVVTLPSRFELCWLTAWLDSEAFEDKTEPNLPNTVFTKHLRTALVRLWLTRGWAPHTPLLNHINPHLCSALVRLPVANFIGAGFGGMGFLNLSFDWSSINSTGASLFLTPWWTQVIQFLAYAFSCWVLLPAAKWGNLGSWKHHLMSNRFFMDILLWSMFFDYASYTSAVVWMALFGYSQLKDSFKNFWERRKSGSTKISEQYDDQLNVLHRAYPEVPLWWFIALFLCSFVILATVTAHGDLFIPVWTYFVAIATGAIIVVPLGWLYALSNFQLPIGTTNELLYGLMVNAVDGFKNPAGASTYGSIAGDAWYRAQYILQDMKIGHYMHVPPRAASFSQIFGSFIGVPINYAVIRWVVDSKRDYLTGAVDDPTHQWTGQWLASSLTLGVQYALLGPKRLFQIPMFAPLPYGFLMGTAAPLVMSALNRLFPRMKFRLWNTTIFFSSMSTFYGNISTGYTSSFLSGFVVMFWAYRWNYILAAAFDAGFNVPGKVITMPNWWGNDVDSSERCFALSDD</sequence>
<evidence type="ECO:0000256" key="2">
    <source>
        <dbReference type="ARBA" id="ARBA00008807"/>
    </source>
</evidence>
<evidence type="ECO:0000256" key="6">
    <source>
        <dbReference type="ARBA" id="ARBA00022927"/>
    </source>
</evidence>
<evidence type="ECO:0000256" key="8">
    <source>
        <dbReference type="ARBA" id="ARBA00023136"/>
    </source>
</evidence>
<accession>A0AAN6S2Z1</accession>
<dbReference type="InterPro" id="IPR004813">
    <property type="entry name" value="OPT"/>
</dbReference>
<feature type="transmembrane region" description="Helical" evidence="9">
    <location>
        <begin position="422"/>
        <end position="442"/>
    </location>
</feature>
<keyword evidence="6" id="KW-0653">Protein transport</keyword>
<evidence type="ECO:0000256" key="4">
    <source>
        <dbReference type="ARBA" id="ARBA00022692"/>
    </source>
</evidence>
<dbReference type="InterPro" id="IPR004648">
    <property type="entry name" value="Oligpept_transpt"/>
</dbReference>
<evidence type="ECO:0000256" key="5">
    <source>
        <dbReference type="ARBA" id="ARBA00022856"/>
    </source>
</evidence>
<dbReference type="GO" id="GO:0016020">
    <property type="term" value="C:membrane"/>
    <property type="evidence" value="ECO:0007669"/>
    <property type="project" value="UniProtKB-SubCell"/>
</dbReference>
<protein>
    <submittedName>
        <fullName evidence="10">OPT oligopeptide transporter protein-domain-containing protein</fullName>
    </submittedName>
</protein>
<dbReference type="Pfam" id="PF03169">
    <property type="entry name" value="OPT"/>
    <property type="match status" value="1"/>
</dbReference>
<evidence type="ECO:0000256" key="3">
    <source>
        <dbReference type="ARBA" id="ARBA00022448"/>
    </source>
</evidence>
<feature type="transmembrane region" description="Helical" evidence="9">
    <location>
        <begin position="651"/>
        <end position="674"/>
    </location>
</feature>
<feature type="transmembrane region" description="Helical" evidence="9">
    <location>
        <begin position="357"/>
        <end position="381"/>
    </location>
</feature>
<name>A0AAN6S2Z1_9PEZI</name>
<proteinExistence type="inferred from homology"/>
<keyword evidence="8 9" id="KW-0472">Membrane</keyword>
<keyword evidence="5" id="KW-0571">Peptide transport</keyword>
<organism evidence="10 11">
    <name type="scientific">Diplogelasinospora grovesii</name>
    <dbReference type="NCBI Taxonomy" id="303347"/>
    <lineage>
        <taxon>Eukaryota</taxon>
        <taxon>Fungi</taxon>
        <taxon>Dikarya</taxon>
        <taxon>Ascomycota</taxon>
        <taxon>Pezizomycotina</taxon>
        <taxon>Sordariomycetes</taxon>
        <taxon>Sordariomycetidae</taxon>
        <taxon>Sordariales</taxon>
        <taxon>Diplogelasinosporaceae</taxon>
        <taxon>Diplogelasinospora</taxon>
    </lineage>
</organism>
<keyword evidence="4 9" id="KW-0812">Transmembrane</keyword>
<evidence type="ECO:0000256" key="9">
    <source>
        <dbReference type="SAM" id="Phobius"/>
    </source>
</evidence>
<feature type="transmembrane region" description="Helical" evidence="9">
    <location>
        <begin position="449"/>
        <end position="471"/>
    </location>
</feature>
<comment type="similarity">
    <text evidence="2">Belongs to the oligopeptide OPT transporter family.</text>
</comment>
<feature type="transmembrane region" description="Helical" evidence="9">
    <location>
        <begin position="274"/>
        <end position="295"/>
    </location>
</feature>
<evidence type="ECO:0000256" key="1">
    <source>
        <dbReference type="ARBA" id="ARBA00004141"/>
    </source>
</evidence>
<evidence type="ECO:0000313" key="10">
    <source>
        <dbReference type="EMBL" id="KAK3938073.1"/>
    </source>
</evidence>
<dbReference type="Proteomes" id="UP001303473">
    <property type="component" value="Unassembled WGS sequence"/>
</dbReference>
<reference evidence="11" key="1">
    <citation type="journal article" date="2023" name="Mol. Phylogenet. Evol.">
        <title>Genome-scale phylogeny and comparative genomics of the fungal order Sordariales.</title>
        <authorList>
            <person name="Hensen N."/>
            <person name="Bonometti L."/>
            <person name="Westerberg I."/>
            <person name="Brannstrom I.O."/>
            <person name="Guillou S."/>
            <person name="Cros-Aarteil S."/>
            <person name="Calhoun S."/>
            <person name="Haridas S."/>
            <person name="Kuo A."/>
            <person name="Mondo S."/>
            <person name="Pangilinan J."/>
            <person name="Riley R."/>
            <person name="LaButti K."/>
            <person name="Andreopoulos B."/>
            <person name="Lipzen A."/>
            <person name="Chen C."/>
            <person name="Yan M."/>
            <person name="Daum C."/>
            <person name="Ng V."/>
            <person name="Clum A."/>
            <person name="Steindorff A."/>
            <person name="Ohm R.A."/>
            <person name="Martin F."/>
            <person name="Silar P."/>
            <person name="Natvig D.O."/>
            <person name="Lalanne C."/>
            <person name="Gautier V."/>
            <person name="Ament-Velasquez S.L."/>
            <person name="Kruys A."/>
            <person name="Hutchinson M.I."/>
            <person name="Powell A.J."/>
            <person name="Barry K."/>
            <person name="Miller A.N."/>
            <person name="Grigoriev I.V."/>
            <person name="Debuchy R."/>
            <person name="Gladieux P."/>
            <person name="Hiltunen Thoren M."/>
            <person name="Johannesson H."/>
        </authorList>
    </citation>
    <scope>NUCLEOTIDE SEQUENCE [LARGE SCALE GENOMIC DNA]</scope>
    <source>
        <strain evidence="11">CBS 340.73</strain>
    </source>
</reference>
<keyword evidence="7 9" id="KW-1133">Transmembrane helix</keyword>